<evidence type="ECO:0000313" key="3">
    <source>
        <dbReference type="EMBL" id="AQW21169.1"/>
    </source>
</evidence>
<dbReference type="InterPro" id="IPR006221">
    <property type="entry name" value="TrpG/PapA_dom"/>
</dbReference>
<gene>
    <name evidence="3" type="ORF">PL11_004150</name>
</gene>
<protein>
    <submittedName>
        <fullName evidence="3">Glutamine amidotransferase</fullName>
    </submittedName>
</protein>
<proteinExistence type="predicted"/>
<sequence length="198" mass="21529">MNFLIDNYDSFSYNLSQLIGTLTNGNVTVLKNDDPQLDHLEDLNPERIILSPGPGRPEDAGKLMEVLDKFIGKTPILGVCLGHQAIAEAYGGKVVHANKLMHGKPSNITVLEQNQLFNDCPSSFTAARYHSLVVSHGPLPIDLSVSAVSEDREIMAIADEERAVYGIQFHPESIMTDTSVANQIVSNFLATSPVTVQA</sequence>
<dbReference type="PANTHER" id="PTHR43418">
    <property type="entry name" value="MULTIFUNCTIONAL TRYPTOPHAN BIOSYNTHESIS PROTEIN-RELATED"/>
    <property type="match status" value="1"/>
</dbReference>
<dbReference type="GO" id="GO:0004049">
    <property type="term" value="F:anthranilate synthase activity"/>
    <property type="evidence" value="ECO:0007669"/>
    <property type="project" value="TreeGrafter"/>
</dbReference>
<keyword evidence="3" id="KW-0808">Transferase</keyword>
<dbReference type="CDD" id="cd01743">
    <property type="entry name" value="GATase1_Anthranilate_Synthase"/>
    <property type="match status" value="1"/>
</dbReference>
<dbReference type="GO" id="GO:0000162">
    <property type="term" value="P:L-tryptophan biosynthetic process"/>
    <property type="evidence" value="ECO:0007669"/>
    <property type="project" value="TreeGrafter"/>
</dbReference>
<dbReference type="PRINTS" id="PR00097">
    <property type="entry name" value="ANTSNTHASEII"/>
</dbReference>
<dbReference type="GO" id="GO:0016740">
    <property type="term" value="F:transferase activity"/>
    <property type="evidence" value="ECO:0007669"/>
    <property type="project" value="UniProtKB-KW"/>
</dbReference>
<dbReference type="eggNOG" id="COG0512">
    <property type="taxonomic scope" value="Bacteria"/>
</dbReference>
<dbReference type="AlphaFoldDB" id="A0A1S6QHV1"/>
<feature type="domain" description="Glutamine amidotransferase" evidence="2">
    <location>
        <begin position="4"/>
        <end position="179"/>
    </location>
</feature>
<dbReference type="EMBL" id="CP018906">
    <property type="protein sequence ID" value="AQW21169.1"/>
    <property type="molecule type" value="Genomic_DNA"/>
</dbReference>
<dbReference type="RefSeq" id="WP_035166562.1">
    <property type="nucleotide sequence ID" value="NZ_CP018906.1"/>
</dbReference>
<evidence type="ECO:0000313" key="4">
    <source>
        <dbReference type="Proteomes" id="UP000030361"/>
    </source>
</evidence>
<dbReference type="GO" id="GO:0005829">
    <property type="term" value="C:cytosol"/>
    <property type="evidence" value="ECO:0007669"/>
    <property type="project" value="TreeGrafter"/>
</dbReference>
<dbReference type="PRINTS" id="PR00099">
    <property type="entry name" value="CPSGATASE"/>
</dbReference>
<dbReference type="InterPro" id="IPR017926">
    <property type="entry name" value="GATASE"/>
</dbReference>
<dbReference type="PRINTS" id="PR00096">
    <property type="entry name" value="GATASE"/>
</dbReference>
<dbReference type="Gene3D" id="3.40.50.880">
    <property type="match status" value="1"/>
</dbReference>
<dbReference type="InterPro" id="IPR029062">
    <property type="entry name" value="Class_I_gatase-like"/>
</dbReference>
<evidence type="ECO:0000256" key="1">
    <source>
        <dbReference type="ARBA" id="ARBA00022962"/>
    </source>
</evidence>
<dbReference type="InterPro" id="IPR050472">
    <property type="entry name" value="Anth_synth/Amidotransfase"/>
</dbReference>
<accession>A0A1S6QHV1</accession>
<dbReference type="PANTHER" id="PTHR43418:SF4">
    <property type="entry name" value="MULTIFUNCTIONAL TRYPTOPHAN BIOSYNTHESIS PROTEIN"/>
    <property type="match status" value="1"/>
</dbReference>
<name>A0A1S6QHV1_9LACO</name>
<keyword evidence="4" id="KW-1185">Reference proteome</keyword>
<dbReference type="KEGG" id="lcu:PL11_004150"/>
<dbReference type="Pfam" id="PF00117">
    <property type="entry name" value="GATase"/>
    <property type="match status" value="1"/>
</dbReference>
<evidence type="ECO:0000259" key="2">
    <source>
        <dbReference type="Pfam" id="PF00117"/>
    </source>
</evidence>
<keyword evidence="1 3" id="KW-0315">Glutamine amidotransferase</keyword>
<dbReference type="NCBIfam" id="TIGR00566">
    <property type="entry name" value="trpG_papA"/>
    <property type="match status" value="1"/>
</dbReference>
<reference evidence="3 4" key="1">
    <citation type="journal article" date="2015" name="Genome Announc.">
        <title>Genome Sequence of Lactobacillus curieae CCTCC M 2011381T, a Novel Producer of Gamma-aminobutyric Acid.</title>
        <authorList>
            <person name="Wang Y."/>
            <person name="Wang Y."/>
            <person name="Lang C."/>
            <person name="Wei D."/>
            <person name="Xu P."/>
            <person name="Xie J."/>
        </authorList>
    </citation>
    <scope>NUCLEOTIDE SEQUENCE [LARGE SCALE GENOMIC DNA]</scope>
    <source>
        <strain evidence="3 4">CCTCC M 2011381</strain>
    </source>
</reference>
<dbReference type="Proteomes" id="UP000030361">
    <property type="component" value="Chromosome"/>
</dbReference>
<dbReference type="OrthoDB" id="9804328at2"/>
<dbReference type="FunFam" id="3.40.50.880:FF:000003">
    <property type="entry name" value="Anthranilate synthase component II"/>
    <property type="match status" value="1"/>
</dbReference>
<organism evidence="3 4">
    <name type="scientific">Lentilactobacillus curieae</name>
    <dbReference type="NCBI Taxonomy" id="1138822"/>
    <lineage>
        <taxon>Bacteria</taxon>
        <taxon>Bacillati</taxon>
        <taxon>Bacillota</taxon>
        <taxon>Bacilli</taxon>
        <taxon>Lactobacillales</taxon>
        <taxon>Lactobacillaceae</taxon>
        <taxon>Lentilactobacillus</taxon>
    </lineage>
</organism>
<dbReference type="SUPFAM" id="SSF52317">
    <property type="entry name" value="Class I glutamine amidotransferase-like"/>
    <property type="match status" value="1"/>
</dbReference>
<dbReference type="PROSITE" id="PS51273">
    <property type="entry name" value="GATASE_TYPE_1"/>
    <property type="match status" value="1"/>
</dbReference>